<dbReference type="Proteomes" id="UP000003860">
    <property type="component" value="Unassembled WGS sequence"/>
</dbReference>
<accession>F1TC51</accession>
<dbReference type="PROSITE" id="PS50902">
    <property type="entry name" value="FLAVODOXIN_LIKE"/>
    <property type="match status" value="1"/>
</dbReference>
<feature type="domain" description="Flavodoxin-like" evidence="1">
    <location>
        <begin position="3"/>
        <end position="141"/>
    </location>
</feature>
<dbReference type="RefSeq" id="WP_004618729.1">
    <property type="nucleotide sequence ID" value="NZ_ACXX02000005.1"/>
</dbReference>
<evidence type="ECO:0000259" key="1">
    <source>
        <dbReference type="PROSITE" id="PS50902"/>
    </source>
</evidence>
<dbReference type="GO" id="GO:0009055">
    <property type="term" value="F:electron transfer activity"/>
    <property type="evidence" value="ECO:0007669"/>
    <property type="project" value="InterPro"/>
</dbReference>
<reference evidence="2" key="1">
    <citation type="submission" date="2009-07" db="EMBL/GenBank/DDBJ databases">
        <authorList>
            <consortium name="US DOE Joint Genome Institute (JGI-PGF)"/>
            <person name="Lucas S."/>
            <person name="Copeland A."/>
            <person name="Lapidus A."/>
            <person name="Glavina del Rio T."/>
            <person name="Tice H."/>
            <person name="Bruce D."/>
            <person name="Goodwin L."/>
            <person name="Pitluck S."/>
            <person name="Larimer F."/>
            <person name="Land M.L."/>
            <person name="Mouttaki H."/>
            <person name="He Z."/>
            <person name="Zhou J."/>
            <person name="Hemme C.L."/>
        </authorList>
    </citation>
    <scope>NUCLEOTIDE SEQUENCE [LARGE SCALE GENOMIC DNA]</scope>
    <source>
        <strain evidence="2">DSM 2782</strain>
    </source>
</reference>
<dbReference type="STRING" id="588581.Cpap_2652"/>
<dbReference type="GO" id="GO:0010181">
    <property type="term" value="F:FMN binding"/>
    <property type="evidence" value="ECO:0007669"/>
    <property type="project" value="InterPro"/>
</dbReference>
<dbReference type="InterPro" id="IPR001226">
    <property type="entry name" value="Flavodoxin_CS"/>
</dbReference>
<evidence type="ECO:0000313" key="3">
    <source>
        <dbReference type="Proteomes" id="UP000003860"/>
    </source>
</evidence>
<gene>
    <name evidence="2" type="ORF">Cpap_2652</name>
</gene>
<dbReference type="SUPFAM" id="SSF52218">
    <property type="entry name" value="Flavoproteins"/>
    <property type="match status" value="1"/>
</dbReference>
<dbReference type="OrthoDB" id="1739094at2"/>
<sequence>MKTWVLYHSKGGNTKKIADVIANELEDVLKSEQIPPAYPPENVALLFLGTGEYAGKPDSKLLEFVRTLNKDRVKNVAVFGTNGKGVAGSAIATVKSLLNEKGINVVDESFCCKGKFFIFANRKSPDSNDINAAKEYAKRVYNSIKA</sequence>
<organism evidence="2 3">
    <name type="scientific">Ruminiclostridium papyrosolvens DSM 2782</name>
    <dbReference type="NCBI Taxonomy" id="588581"/>
    <lineage>
        <taxon>Bacteria</taxon>
        <taxon>Bacillati</taxon>
        <taxon>Bacillota</taxon>
        <taxon>Clostridia</taxon>
        <taxon>Eubacteriales</taxon>
        <taxon>Oscillospiraceae</taxon>
        <taxon>Ruminiclostridium</taxon>
    </lineage>
</organism>
<proteinExistence type="predicted"/>
<dbReference type="PROSITE" id="PS00201">
    <property type="entry name" value="FLAVODOXIN"/>
    <property type="match status" value="1"/>
</dbReference>
<reference evidence="2" key="2">
    <citation type="submission" date="2011-01" db="EMBL/GenBank/DDBJ databases">
        <title>The Non-contiguous Finished genome of Clostridium papyrosolvens.</title>
        <authorList>
            <person name="Lucas S."/>
            <person name="Copeland A."/>
            <person name="Lapidus A."/>
            <person name="Cheng J.-F."/>
            <person name="Goodwin L."/>
            <person name="Pitluck S."/>
            <person name="Misra M."/>
            <person name="Chertkov O."/>
            <person name="Detter J.C."/>
            <person name="Han C."/>
            <person name="Tapia R."/>
            <person name="Land M."/>
            <person name="Hauser L."/>
            <person name="Kyrpides N."/>
            <person name="Ivanova N."/>
            <person name="Pagani I."/>
            <person name="Mouttaki H."/>
            <person name="He Z."/>
            <person name="Zhou J."/>
            <person name="Hemme C.L."/>
            <person name="Woyke T."/>
        </authorList>
    </citation>
    <scope>NUCLEOTIDE SEQUENCE [LARGE SCALE GENOMIC DNA]</scope>
    <source>
        <strain evidence="2">DSM 2782</strain>
    </source>
</reference>
<dbReference type="InterPro" id="IPR008254">
    <property type="entry name" value="Flavodoxin/NO_synth"/>
</dbReference>
<dbReference type="EMBL" id="ACXX02000005">
    <property type="protein sequence ID" value="EGD47966.1"/>
    <property type="molecule type" value="Genomic_DNA"/>
</dbReference>
<comment type="caution">
    <text evidence="2">The sequence shown here is derived from an EMBL/GenBank/DDBJ whole genome shotgun (WGS) entry which is preliminary data.</text>
</comment>
<keyword evidence="3" id="KW-1185">Reference proteome</keyword>
<dbReference type="eggNOG" id="COG0716">
    <property type="taxonomic scope" value="Bacteria"/>
</dbReference>
<dbReference type="Gene3D" id="3.40.50.360">
    <property type="match status" value="1"/>
</dbReference>
<dbReference type="InterPro" id="IPR029039">
    <property type="entry name" value="Flavoprotein-like_sf"/>
</dbReference>
<name>F1TC51_9FIRM</name>
<dbReference type="AlphaFoldDB" id="F1TC51"/>
<protein>
    <submittedName>
        <fullName evidence="2">Flavodoxin/nitric oxide synthase</fullName>
    </submittedName>
</protein>
<evidence type="ECO:0000313" key="2">
    <source>
        <dbReference type="EMBL" id="EGD47966.1"/>
    </source>
</evidence>
<dbReference type="GO" id="GO:0016651">
    <property type="term" value="F:oxidoreductase activity, acting on NAD(P)H"/>
    <property type="evidence" value="ECO:0007669"/>
    <property type="project" value="UniProtKB-ARBA"/>
</dbReference>
<dbReference type="Pfam" id="PF12641">
    <property type="entry name" value="Flavodoxin_3"/>
    <property type="match status" value="1"/>
</dbReference>